<evidence type="ECO:0008006" key="4">
    <source>
        <dbReference type="Google" id="ProtNLM"/>
    </source>
</evidence>
<evidence type="ECO:0000313" key="2">
    <source>
        <dbReference type="EMBL" id="MCC4212015.1"/>
    </source>
</evidence>
<dbReference type="RefSeq" id="WP_228229113.1">
    <property type="nucleotide sequence ID" value="NZ_JAJGMW010000004.1"/>
</dbReference>
<organism evidence="2 3">
    <name type="scientific">Leeuwenhoekiella parthenopeia</name>
    <dbReference type="NCBI Taxonomy" id="2890320"/>
    <lineage>
        <taxon>Bacteria</taxon>
        <taxon>Pseudomonadati</taxon>
        <taxon>Bacteroidota</taxon>
        <taxon>Flavobacteriia</taxon>
        <taxon>Flavobacteriales</taxon>
        <taxon>Flavobacteriaceae</taxon>
        <taxon>Leeuwenhoekiella</taxon>
    </lineage>
</organism>
<dbReference type="Proteomes" id="UP001197770">
    <property type="component" value="Unassembled WGS sequence"/>
</dbReference>
<gene>
    <name evidence="2" type="ORF">LLW17_04730</name>
</gene>
<reference evidence="2 3" key="1">
    <citation type="submission" date="2021-11" db="EMBL/GenBank/DDBJ databases">
        <title>Seasonal and diel survey of microbial diversity of the Tyrrhenian coast.</title>
        <authorList>
            <person name="Gattoni G."/>
            <person name="Corral P."/>
        </authorList>
    </citation>
    <scope>NUCLEOTIDE SEQUENCE [LARGE SCALE GENOMIC DNA]</scope>
    <source>
        <strain evidence="2 3">Mr9</strain>
    </source>
</reference>
<sequence>MKSICLLLLFLPLGSFAQEQHVLLKDKQLIYTQLVERVIGPKEYLVNETIAYFKNYDLDGNYDNWFRAEFPGNSIVCVEPVQYESNPLDFLLSVDPEFKVKNLLEQIALQSLDQLGRYIESDRIISYTKAPFRNSEFGNLFKKKEAFVLSTILGDSDFALVKIDKVAKAKKLSDNSSRIVILKRLNSDWEILKVIAAKTGA</sequence>
<protein>
    <recommendedName>
        <fullName evidence="4">DUF3828 domain-containing protein</fullName>
    </recommendedName>
</protein>
<keyword evidence="3" id="KW-1185">Reference proteome</keyword>
<feature type="signal peptide" evidence="1">
    <location>
        <begin position="1"/>
        <end position="17"/>
    </location>
</feature>
<keyword evidence="1" id="KW-0732">Signal</keyword>
<proteinExistence type="predicted"/>
<feature type="chain" id="PRO_5045407397" description="DUF3828 domain-containing protein" evidence="1">
    <location>
        <begin position="18"/>
        <end position="201"/>
    </location>
</feature>
<accession>A0ABS8GPX0</accession>
<dbReference type="EMBL" id="JAJGMW010000004">
    <property type="protein sequence ID" value="MCC4212015.1"/>
    <property type="molecule type" value="Genomic_DNA"/>
</dbReference>
<name>A0ABS8GPX0_9FLAO</name>
<evidence type="ECO:0000256" key="1">
    <source>
        <dbReference type="SAM" id="SignalP"/>
    </source>
</evidence>
<evidence type="ECO:0000313" key="3">
    <source>
        <dbReference type="Proteomes" id="UP001197770"/>
    </source>
</evidence>
<comment type="caution">
    <text evidence="2">The sequence shown here is derived from an EMBL/GenBank/DDBJ whole genome shotgun (WGS) entry which is preliminary data.</text>
</comment>